<dbReference type="Pfam" id="PF10437">
    <property type="entry name" value="Lip_prot_lig_C"/>
    <property type="match status" value="1"/>
</dbReference>
<dbReference type="SUPFAM" id="SSF55681">
    <property type="entry name" value="Class II aaRS and biotin synthetases"/>
    <property type="match status" value="1"/>
</dbReference>
<dbReference type="GO" id="GO:0017118">
    <property type="term" value="F:lipoyltransferase activity"/>
    <property type="evidence" value="ECO:0007669"/>
    <property type="project" value="TreeGrafter"/>
</dbReference>
<dbReference type="GO" id="GO:0009249">
    <property type="term" value="P:protein lipoylation"/>
    <property type="evidence" value="ECO:0007669"/>
    <property type="project" value="InterPro"/>
</dbReference>
<dbReference type="CDD" id="cd16443">
    <property type="entry name" value="LplA"/>
    <property type="match status" value="1"/>
</dbReference>
<proteinExistence type="predicted"/>
<comment type="caution">
    <text evidence="9">The sequence shown here is derived from an EMBL/GenBank/DDBJ whole genome shotgun (WGS) entry which is preliminary data.</text>
</comment>
<keyword evidence="5" id="KW-0547">Nucleotide-binding</keyword>
<reference evidence="9 10" key="1">
    <citation type="submission" date="2019-08" db="EMBL/GenBank/DDBJ databases">
        <title>In-depth cultivation of the pig gut microbiome towards novel bacterial diversity and tailored functional studies.</title>
        <authorList>
            <person name="Wylensek D."/>
            <person name="Hitch T.C.A."/>
            <person name="Clavel T."/>
        </authorList>
    </citation>
    <scope>NUCLEOTIDE SEQUENCE [LARGE SCALE GENOMIC DNA]</scope>
    <source>
        <strain evidence="9 10">WCA-MUC-591-APC-3H</strain>
    </source>
</reference>
<dbReference type="PROSITE" id="PS51733">
    <property type="entry name" value="BPL_LPL_CATALYTIC"/>
    <property type="match status" value="1"/>
</dbReference>
<name>A0A6L5Y624_9FIRM</name>
<dbReference type="InterPro" id="IPR045864">
    <property type="entry name" value="aa-tRNA-synth_II/BPL/LPL"/>
</dbReference>
<evidence type="ECO:0000256" key="1">
    <source>
        <dbReference type="ARBA" id="ARBA00005085"/>
    </source>
</evidence>
<evidence type="ECO:0000256" key="6">
    <source>
        <dbReference type="ARBA" id="ARBA00022840"/>
    </source>
</evidence>
<evidence type="ECO:0000313" key="9">
    <source>
        <dbReference type="EMBL" id="MST51317.1"/>
    </source>
</evidence>
<evidence type="ECO:0000259" key="8">
    <source>
        <dbReference type="PROSITE" id="PS51733"/>
    </source>
</evidence>
<keyword evidence="4 9" id="KW-0436">Ligase</keyword>
<evidence type="ECO:0000313" key="10">
    <source>
        <dbReference type="Proteomes" id="UP000474676"/>
    </source>
</evidence>
<accession>A0A6L5Y624</accession>
<dbReference type="Pfam" id="PF21948">
    <property type="entry name" value="LplA-B_cat"/>
    <property type="match status" value="1"/>
</dbReference>
<dbReference type="InterPro" id="IPR019491">
    <property type="entry name" value="Lipoate_protein_ligase_C"/>
</dbReference>
<evidence type="ECO:0000256" key="3">
    <source>
        <dbReference type="ARBA" id="ARBA00012367"/>
    </source>
</evidence>
<dbReference type="AlphaFoldDB" id="A0A6L5Y624"/>
<keyword evidence="10" id="KW-1185">Reference proteome</keyword>
<evidence type="ECO:0000256" key="5">
    <source>
        <dbReference type="ARBA" id="ARBA00022741"/>
    </source>
</evidence>
<dbReference type="Gene3D" id="3.30.930.10">
    <property type="entry name" value="Bira Bifunctional Protein, Domain 2"/>
    <property type="match status" value="1"/>
</dbReference>
<dbReference type="Gene3D" id="3.30.390.50">
    <property type="entry name" value="CO dehydrogenase flavoprotein, C-terminal domain"/>
    <property type="match status" value="1"/>
</dbReference>
<dbReference type="Proteomes" id="UP000474676">
    <property type="component" value="Unassembled WGS sequence"/>
</dbReference>
<dbReference type="UniPathway" id="UPA00537">
    <property type="reaction ID" value="UER00594"/>
</dbReference>
<evidence type="ECO:0000256" key="4">
    <source>
        <dbReference type="ARBA" id="ARBA00022598"/>
    </source>
</evidence>
<dbReference type="EC" id="6.3.1.20" evidence="3"/>
<dbReference type="EMBL" id="VUMZ01000002">
    <property type="protein sequence ID" value="MST51317.1"/>
    <property type="molecule type" value="Genomic_DNA"/>
</dbReference>
<dbReference type="NCBIfam" id="TIGR00545">
    <property type="entry name" value="lipoyltrans"/>
    <property type="match status" value="1"/>
</dbReference>
<dbReference type="GO" id="GO:0005737">
    <property type="term" value="C:cytoplasm"/>
    <property type="evidence" value="ECO:0007669"/>
    <property type="project" value="TreeGrafter"/>
</dbReference>
<dbReference type="PANTHER" id="PTHR12561:SF3">
    <property type="entry name" value="LIPOYLTRANSFERASE 1, MITOCHONDRIAL"/>
    <property type="match status" value="1"/>
</dbReference>
<comment type="catalytic activity">
    <reaction evidence="7">
        <text>L-lysyl-[lipoyl-carrier protein] + (R)-lipoate + ATP = N(6)-[(R)-lipoyl]-L-lysyl-[lipoyl-carrier protein] + AMP + diphosphate + H(+)</text>
        <dbReference type="Rhea" id="RHEA:49288"/>
        <dbReference type="Rhea" id="RHEA-COMP:10500"/>
        <dbReference type="Rhea" id="RHEA-COMP:10502"/>
        <dbReference type="ChEBI" id="CHEBI:15378"/>
        <dbReference type="ChEBI" id="CHEBI:29969"/>
        <dbReference type="ChEBI" id="CHEBI:30616"/>
        <dbReference type="ChEBI" id="CHEBI:33019"/>
        <dbReference type="ChEBI" id="CHEBI:83088"/>
        <dbReference type="ChEBI" id="CHEBI:83099"/>
        <dbReference type="ChEBI" id="CHEBI:456215"/>
        <dbReference type="EC" id="6.3.1.20"/>
    </reaction>
</comment>
<comment type="pathway">
    <text evidence="2">Protein modification; protein lipoylation via exogenous pathway; protein N(6)-(lipoyl)lysine from lipoate: step 1/2.</text>
</comment>
<protein>
    <recommendedName>
        <fullName evidence="3">lipoate--protein ligase</fullName>
        <ecNumber evidence="3">6.3.1.20</ecNumber>
    </recommendedName>
</protein>
<dbReference type="GO" id="GO:0005524">
    <property type="term" value="F:ATP binding"/>
    <property type="evidence" value="ECO:0007669"/>
    <property type="project" value="UniProtKB-KW"/>
</dbReference>
<dbReference type="PANTHER" id="PTHR12561">
    <property type="entry name" value="LIPOATE-PROTEIN LIGASE"/>
    <property type="match status" value="1"/>
</dbReference>
<sequence length="328" mass="37368">MMVTYMETGSIDPRYNLAFEEYVLCHRTTGDILILWQNENSVIIGQNQNTLEEINVPFVEKHHINVVRRTTGGGAVYHDLGNLNYSFITDLEDPEKLTINKFTIPVINALEQLHVHAAASGRNDILIDGRKISGTAQRIEKSRILHHGTLLFRSNPGMIDGALNVDPHKFRSKSAKSVKSRVGNIADYIDEDMTLREFWEHLKESLSGEGFVQGSLTKEELRGVEALKRDKYDTWEWNYGRSPEFQMHHKSYWDGGALEIYGDMKKGRIEALKIYGDFLAVKSMEEIIPLFTGKEFTRAACKGVLDGIRLSDYFGTITEEEILSTMFE</sequence>
<dbReference type="GO" id="GO:0016979">
    <property type="term" value="F:lipoate-protein ligase activity"/>
    <property type="evidence" value="ECO:0007669"/>
    <property type="project" value="UniProtKB-EC"/>
</dbReference>
<keyword evidence="6" id="KW-0067">ATP-binding</keyword>
<dbReference type="SUPFAM" id="SSF82649">
    <property type="entry name" value="SufE/NifU"/>
    <property type="match status" value="1"/>
</dbReference>
<evidence type="ECO:0000256" key="7">
    <source>
        <dbReference type="ARBA" id="ARBA00048037"/>
    </source>
</evidence>
<dbReference type="InterPro" id="IPR004143">
    <property type="entry name" value="BPL_LPL_catalytic"/>
</dbReference>
<gene>
    <name evidence="9" type="ORF">FYJ64_03090</name>
</gene>
<organism evidence="9 10">
    <name type="scientific">Hornefia butyriciproducens</name>
    <dbReference type="NCBI Taxonomy" id="2652293"/>
    <lineage>
        <taxon>Bacteria</taxon>
        <taxon>Bacillati</taxon>
        <taxon>Bacillota</taxon>
        <taxon>Clostridia</taxon>
        <taxon>Peptostreptococcales</taxon>
        <taxon>Anaerovoracaceae</taxon>
        <taxon>Hornefia</taxon>
    </lineage>
</organism>
<dbReference type="InterPro" id="IPR004562">
    <property type="entry name" value="LipoylTrfase_LipoateP_Ligase"/>
</dbReference>
<evidence type="ECO:0000256" key="2">
    <source>
        <dbReference type="ARBA" id="ARBA00005124"/>
    </source>
</evidence>
<feature type="domain" description="BPL/LPL catalytic" evidence="8">
    <location>
        <begin position="27"/>
        <end position="214"/>
    </location>
</feature>
<comment type="pathway">
    <text evidence="1">Protein modification; protein lipoylation via exogenous pathway; protein N(6)-(lipoyl)lysine from lipoate: step 2/2.</text>
</comment>